<proteinExistence type="predicted"/>
<keyword evidence="3" id="KW-1185">Reference proteome</keyword>
<organism evidence="2 3">
    <name type="scientific">Trifolium subterraneum</name>
    <name type="common">Subterranean clover</name>
    <dbReference type="NCBI Taxonomy" id="3900"/>
    <lineage>
        <taxon>Eukaryota</taxon>
        <taxon>Viridiplantae</taxon>
        <taxon>Streptophyta</taxon>
        <taxon>Embryophyta</taxon>
        <taxon>Tracheophyta</taxon>
        <taxon>Spermatophyta</taxon>
        <taxon>Magnoliopsida</taxon>
        <taxon>eudicotyledons</taxon>
        <taxon>Gunneridae</taxon>
        <taxon>Pentapetalae</taxon>
        <taxon>rosids</taxon>
        <taxon>fabids</taxon>
        <taxon>Fabales</taxon>
        <taxon>Fabaceae</taxon>
        <taxon>Papilionoideae</taxon>
        <taxon>50 kb inversion clade</taxon>
        <taxon>NPAAA clade</taxon>
        <taxon>Hologalegina</taxon>
        <taxon>IRL clade</taxon>
        <taxon>Trifolieae</taxon>
        <taxon>Trifolium</taxon>
    </lineage>
</organism>
<name>A0A2Z6NVJ2_TRISU</name>
<dbReference type="EMBL" id="DF974195">
    <property type="protein sequence ID" value="GAU46273.1"/>
    <property type="molecule type" value="Genomic_DNA"/>
</dbReference>
<reference evidence="3" key="1">
    <citation type="journal article" date="2017" name="Front. Plant Sci.">
        <title>Climate Clever Clovers: New Paradigm to Reduce the Environmental Footprint of Ruminants by Breeding Low Methanogenic Forages Utilizing Haplotype Variation.</title>
        <authorList>
            <person name="Kaur P."/>
            <person name="Appels R."/>
            <person name="Bayer P.E."/>
            <person name="Keeble-Gagnere G."/>
            <person name="Wang J."/>
            <person name="Hirakawa H."/>
            <person name="Shirasawa K."/>
            <person name="Vercoe P."/>
            <person name="Stefanova K."/>
            <person name="Durmic Z."/>
            <person name="Nichols P."/>
            <person name="Revell C."/>
            <person name="Isobe S.N."/>
            <person name="Edwards D."/>
            <person name="Erskine W."/>
        </authorList>
    </citation>
    <scope>NUCLEOTIDE SEQUENCE [LARGE SCALE GENOMIC DNA]</scope>
    <source>
        <strain evidence="3">cv. Daliak</strain>
    </source>
</reference>
<accession>A0A2Z6NVJ2</accession>
<evidence type="ECO:0000313" key="2">
    <source>
        <dbReference type="EMBL" id="GAU46273.1"/>
    </source>
</evidence>
<evidence type="ECO:0000313" key="3">
    <source>
        <dbReference type="Proteomes" id="UP000242715"/>
    </source>
</evidence>
<feature type="region of interest" description="Disordered" evidence="1">
    <location>
        <begin position="1"/>
        <end position="21"/>
    </location>
</feature>
<sequence length="63" mass="7141">MSIERLSKQPNSKARTPDRNLAARKLFETQTNSDPTPTLRPAKTKTHVVNVTVPSLDFDRHKV</sequence>
<gene>
    <name evidence="2" type="ORF">TSUD_174490</name>
</gene>
<dbReference type="Proteomes" id="UP000242715">
    <property type="component" value="Unassembled WGS sequence"/>
</dbReference>
<evidence type="ECO:0000256" key="1">
    <source>
        <dbReference type="SAM" id="MobiDB-lite"/>
    </source>
</evidence>
<protein>
    <submittedName>
        <fullName evidence="2">Uncharacterized protein</fullName>
    </submittedName>
</protein>
<dbReference type="AlphaFoldDB" id="A0A2Z6NVJ2"/>